<dbReference type="Proteomes" id="UP000188268">
    <property type="component" value="Unassembled WGS sequence"/>
</dbReference>
<feature type="domain" description="AMP-binding enzyme C-terminal" evidence="1">
    <location>
        <begin position="19"/>
        <end position="71"/>
    </location>
</feature>
<organism evidence="2 3">
    <name type="scientific">Corchorus capsularis</name>
    <name type="common">Jute</name>
    <dbReference type="NCBI Taxonomy" id="210143"/>
    <lineage>
        <taxon>Eukaryota</taxon>
        <taxon>Viridiplantae</taxon>
        <taxon>Streptophyta</taxon>
        <taxon>Embryophyta</taxon>
        <taxon>Tracheophyta</taxon>
        <taxon>Spermatophyta</taxon>
        <taxon>Magnoliopsida</taxon>
        <taxon>eudicotyledons</taxon>
        <taxon>Gunneridae</taxon>
        <taxon>Pentapetalae</taxon>
        <taxon>rosids</taxon>
        <taxon>malvids</taxon>
        <taxon>Malvales</taxon>
        <taxon>Malvaceae</taxon>
        <taxon>Grewioideae</taxon>
        <taxon>Apeibeae</taxon>
        <taxon>Corchorus</taxon>
    </lineage>
</organism>
<keyword evidence="2" id="KW-0436">Ligase</keyword>
<dbReference type="OrthoDB" id="10253869at2759"/>
<dbReference type="Gene3D" id="3.30.300.30">
    <property type="match status" value="1"/>
</dbReference>
<name>A0A1R3IV30_COCAP</name>
<evidence type="ECO:0000259" key="1">
    <source>
        <dbReference type="Pfam" id="PF13193"/>
    </source>
</evidence>
<accession>A0A1R3IV30</accession>
<dbReference type="InterPro" id="IPR025110">
    <property type="entry name" value="AMP-bd_C"/>
</dbReference>
<dbReference type="Gramene" id="OMO86435">
    <property type="protein sequence ID" value="OMO86435"/>
    <property type="gene ID" value="CCACVL1_09599"/>
</dbReference>
<dbReference type="AlphaFoldDB" id="A0A1R3IV30"/>
<sequence length="112" mass="12821">MHEEEEAEIIDGLLMLSLKVEAMLIAYPEITDADVIAMEDEAAREVHVAFVVRSKKSEITEDKIKQYISEQFLIGPRLLLKIQLSHLTTLWQSLLLYPNSDSICTFEDVSRI</sequence>
<reference evidence="2 3" key="1">
    <citation type="submission" date="2013-09" db="EMBL/GenBank/DDBJ databases">
        <title>Corchorus capsularis genome sequencing.</title>
        <authorList>
            <person name="Alam M."/>
            <person name="Haque M.S."/>
            <person name="Islam M.S."/>
            <person name="Emdad E.M."/>
            <person name="Islam M.M."/>
            <person name="Ahmed B."/>
            <person name="Halim A."/>
            <person name="Hossen Q.M.M."/>
            <person name="Hossain M.Z."/>
            <person name="Ahmed R."/>
            <person name="Khan M.M."/>
            <person name="Islam R."/>
            <person name="Rashid M.M."/>
            <person name="Khan S.A."/>
            <person name="Rahman M.S."/>
            <person name="Alam M."/>
        </authorList>
    </citation>
    <scope>NUCLEOTIDE SEQUENCE [LARGE SCALE GENOMIC DNA]</scope>
    <source>
        <strain evidence="3">cv. CVL-1</strain>
        <tissue evidence="2">Whole seedling</tissue>
    </source>
</reference>
<dbReference type="EMBL" id="AWWV01009464">
    <property type="protein sequence ID" value="OMO86435.1"/>
    <property type="molecule type" value="Genomic_DNA"/>
</dbReference>
<evidence type="ECO:0000313" key="3">
    <source>
        <dbReference type="Proteomes" id="UP000188268"/>
    </source>
</evidence>
<keyword evidence="3" id="KW-1185">Reference proteome</keyword>
<dbReference type="InterPro" id="IPR045851">
    <property type="entry name" value="AMP-bd_C_sf"/>
</dbReference>
<dbReference type="GO" id="GO:0016874">
    <property type="term" value="F:ligase activity"/>
    <property type="evidence" value="ECO:0007669"/>
    <property type="project" value="UniProtKB-KW"/>
</dbReference>
<proteinExistence type="predicted"/>
<comment type="caution">
    <text evidence="2">The sequence shown here is derived from an EMBL/GenBank/DDBJ whole genome shotgun (WGS) entry which is preliminary data.</text>
</comment>
<protein>
    <submittedName>
        <fullName evidence="2">4-Coumarate:CoA ligase</fullName>
    </submittedName>
</protein>
<dbReference type="SUPFAM" id="SSF56801">
    <property type="entry name" value="Acetyl-CoA synthetase-like"/>
    <property type="match status" value="1"/>
</dbReference>
<gene>
    <name evidence="2" type="ORF">CCACVL1_09599</name>
</gene>
<dbReference type="STRING" id="210143.A0A1R3IV30"/>
<evidence type="ECO:0000313" key="2">
    <source>
        <dbReference type="EMBL" id="OMO86435.1"/>
    </source>
</evidence>
<dbReference type="Pfam" id="PF13193">
    <property type="entry name" value="AMP-binding_C"/>
    <property type="match status" value="1"/>
</dbReference>